<reference evidence="3 4" key="2">
    <citation type="journal article" date="2018" name="Elife">
        <title>Firefly genomes illuminate parallel origins of bioluminescence in beetles.</title>
        <authorList>
            <person name="Fallon T.R."/>
            <person name="Lower S.E."/>
            <person name="Chang C.H."/>
            <person name="Bessho-Uehara M."/>
            <person name="Martin G.J."/>
            <person name="Bewick A.J."/>
            <person name="Behringer M."/>
            <person name="Debat H.J."/>
            <person name="Wong I."/>
            <person name="Day J.C."/>
            <person name="Suvorov A."/>
            <person name="Silva C.J."/>
            <person name="Stanger-Hall K.F."/>
            <person name="Hall D.W."/>
            <person name="Schmitz R.J."/>
            <person name="Nelson D.R."/>
            <person name="Lewis S.M."/>
            <person name="Shigenobu S."/>
            <person name="Bybee S.M."/>
            <person name="Larracuente A.M."/>
            <person name="Oba Y."/>
            <person name="Weng J.K."/>
        </authorList>
    </citation>
    <scope>NUCLEOTIDE SEQUENCE [LARGE SCALE GENOMIC DNA]</scope>
    <source>
        <strain evidence="3">1611_PpyrPB1</strain>
        <tissue evidence="3">Whole body</tissue>
    </source>
</reference>
<keyword evidence="1" id="KW-1133">Transmembrane helix</keyword>
<evidence type="ECO:0000256" key="1">
    <source>
        <dbReference type="SAM" id="Phobius"/>
    </source>
</evidence>
<gene>
    <name evidence="3" type="ORF">PPYR_09857</name>
</gene>
<evidence type="ECO:0000313" key="2">
    <source>
        <dbReference type="EMBL" id="JAV79193.1"/>
    </source>
</evidence>
<dbReference type="EMBL" id="GEZM01043300">
    <property type="protein sequence ID" value="JAV79193.1"/>
    <property type="molecule type" value="Transcribed_RNA"/>
</dbReference>
<evidence type="ECO:0000313" key="3">
    <source>
        <dbReference type="EMBL" id="KAB0795796.1"/>
    </source>
</evidence>
<dbReference type="EMBL" id="VVIM01000007">
    <property type="protein sequence ID" value="KAB0795796.1"/>
    <property type="molecule type" value="Genomic_DNA"/>
</dbReference>
<dbReference type="AlphaFoldDB" id="A0A1Y1M047"/>
<keyword evidence="4" id="KW-1185">Reference proteome</keyword>
<reference evidence="3" key="3">
    <citation type="submission" date="2019-08" db="EMBL/GenBank/DDBJ databases">
        <authorList>
            <consortium name="Photinus pyralis genome working group"/>
            <person name="Fallon T.R."/>
            <person name="Sander Lower S.E."/>
            <person name="Weng J.-K."/>
        </authorList>
    </citation>
    <scope>NUCLEOTIDE SEQUENCE</scope>
    <source>
        <strain evidence="3">1611_PpyrPB1</strain>
        <tissue evidence="3">Whole body</tissue>
    </source>
</reference>
<keyword evidence="1" id="KW-0812">Transmembrane</keyword>
<organism evidence="2">
    <name type="scientific">Photinus pyralis</name>
    <name type="common">Common eastern firefly</name>
    <name type="synonym">Lampyris pyralis</name>
    <dbReference type="NCBI Taxonomy" id="7054"/>
    <lineage>
        <taxon>Eukaryota</taxon>
        <taxon>Metazoa</taxon>
        <taxon>Ecdysozoa</taxon>
        <taxon>Arthropoda</taxon>
        <taxon>Hexapoda</taxon>
        <taxon>Insecta</taxon>
        <taxon>Pterygota</taxon>
        <taxon>Neoptera</taxon>
        <taxon>Endopterygota</taxon>
        <taxon>Coleoptera</taxon>
        <taxon>Polyphaga</taxon>
        <taxon>Elateriformia</taxon>
        <taxon>Elateroidea</taxon>
        <taxon>Lampyridae</taxon>
        <taxon>Lampyrinae</taxon>
        <taxon>Photinus</taxon>
    </lineage>
</organism>
<dbReference type="Proteomes" id="UP000327044">
    <property type="component" value="Unassembled WGS sequence"/>
</dbReference>
<name>A0A1Y1M047_PHOPY</name>
<accession>A0A1Y1M047</accession>
<keyword evidence="1" id="KW-0472">Membrane</keyword>
<dbReference type="InParanoid" id="A0A1Y1M047"/>
<evidence type="ECO:0000313" key="4">
    <source>
        <dbReference type="Proteomes" id="UP000327044"/>
    </source>
</evidence>
<reference evidence="2" key="1">
    <citation type="journal article" date="2016" name="Sci. Rep.">
        <title>Molecular characterization of firefly nuptial gifts: a multi-omics approach sheds light on postcopulatory sexual selection.</title>
        <authorList>
            <person name="Al-Wathiqui N."/>
            <person name="Fallon T.R."/>
            <person name="South A."/>
            <person name="Weng J.K."/>
            <person name="Lewis S.M."/>
        </authorList>
    </citation>
    <scope>NUCLEOTIDE SEQUENCE</scope>
</reference>
<feature type="transmembrane region" description="Helical" evidence="1">
    <location>
        <begin position="30"/>
        <end position="52"/>
    </location>
</feature>
<proteinExistence type="predicted"/>
<dbReference type="OrthoDB" id="8168818at2759"/>
<protein>
    <submittedName>
        <fullName evidence="2">Uncharacterized protein</fullName>
    </submittedName>
</protein>
<sequence length="145" mass="17119">MSADIFQNRDAYLQNTYFQHHKREYGDYTAFYITVAICTVLFTFILVLNIVLGCCSRYSTYWNDRHTGNRWLVSLWTATPHNQPSLDYTELQWVHSEKPKAYNNYPQPPSPLQPRKEIGFIYSPPPQQPVEPELFELQQKRESAI</sequence>